<dbReference type="OrthoDB" id="9795306at2"/>
<dbReference type="STRING" id="1891926.Fuma_02463"/>
<keyword evidence="3" id="KW-1185">Reference proteome</keyword>
<organism evidence="2 3">
    <name type="scientific">Fuerstiella marisgermanici</name>
    <dbReference type="NCBI Taxonomy" id="1891926"/>
    <lineage>
        <taxon>Bacteria</taxon>
        <taxon>Pseudomonadati</taxon>
        <taxon>Planctomycetota</taxon>
        <taxon>Planctomycetia</taxon>
        <taxon>Planctomycetales</taxon>
        <taxon>Planctomycetaceae</taxon>
        <taxon>Fuerstiella</taxon>
    </lineage>
</organism>
<dbReference type="PANTHER" id="PTHR34109:SF1">
    <property type="entry name" value="VOC DOMAIN-CONTAINING PROTEIN"/>
    <property type="match status" value="1"/>
</dbReference>
<dbReference type="EMBL" id="CP017641">
    <property type="protein sequence ID" value="APZ92851.1"/>
    <property type="molecule type" value="Genomic_DNA"/>
</dbReference>
<dbReference type="PANTHER" id="PTHR34109">
    <property type="entry name" value="BNAUNNG04460D PROTEIN-RELATED"/>
    <property type="match status" value="1"/>
</dbReference>
<proteinExistence type="predicted"/>
<evidence type="ECO:0000313" key="3">
    <source>
        <dbReference type="Proteomes" id="UP000187735"/>
    </source>
</evidence>
<dbReference type="SUPFAM" id="SSF54593">
    <property type="entry name" value="Glyoxalase/Bleomycin resistance protein/Dihydroxybiphenyl dioxygenase"/>
    <property type="match status" value="1"/>
</dbReference>
<dbReference type="InterPro" id="IPR037523">
    <property type="entry name" value="VOC_core"/>
</dbReference>
<protein>
    <submittedName>
        <fullName evidence="2">Putative enzyme related to lactoylglutathione lyase</fullName>
    </submittedName>
</protein>
<reference evidence="2 3" key="1">
    <citation type="journal article" date="2016" name="Front. Microbiol.">
        <title>Fuerstia marisgermanicae gen. nov., sp. nov., an Unusual Member of the Phylum Planctomycetes from the German Wadden Sea.</title>
        <authorList>
            <person name="Kohn T."/>
            <person name="Heuer A."/>
            <person name="Jogler M."/>
            <person name="Vollmers J."/>
            <person name="Boedeker C."/>
            <person name="Bunk B."/>
            <person name="Rast P."/>
            <person name="Borchert D."/>
            <person name="Glockner I."/>
            <person name="Freese H.M."/>
            <person name="Klenk H.P."/>
            <person name="Overmann J."/>
            <person name="Kaster A.K."/>
            <person name="Rohde M."/>
            <person name="Wiegand S."/>
            <person name="Jogler C."/>
        </authorList>
    </citation>
    <scope>NUCLEOTIDE SEQUENCE [LARGE SCALE GENOMIC DNA]</scope>
    <source>
        <strain evidence="2 3">NH11</strain>
    </source>
</reference>
<evidence type="ECO:0000259" key="1">
    <source>
        <dbReference type="PROSITE" id="PS51819"/>
    </source>
</evidence>
<dbReference type="InterPro" id="IPR004360">
    <property type="entry name" value="Glyas_Fos-R_dOase_dom"/>
</dbReference>
<dbReference type="Proteomes" id="UP000187735">
    <property type="component" value="Chromosome"/>
</dbReference>
<dbReference type="RefSeq" id="WP_077028264.1">
    <property type="nucleotide sequence ID" value="NZ_CP017641.1"/>
</dbReference>
<dbReference type="PROSITE" id="PS51819">
    <property type="entry name" value="VOC"/>
    <property type="match status" value="1"/>
</dbReference>
<keyword evidence="2" id="KW-0456">Lyase</keyword>
<feature type="domain" description="VOC" evidence="1">
    <location>
        <begin position="12"/>
        <end position="136"/>
    </location>
</feature>
<evidence type="ECO:0000313" key="2">
    <source>
        <dbReference type="EMBL" id="APZ92851.1"/>
    </source>
</evidence>
<dbReference type="KEGG" id="fmr:Fuma_02463"/>
<name>A0A1P8WFL8_9PLAN</name>
<dbReference type="AlphaFoldDB" id="A0A1P8WFL8"/>
<dbReference type="InterPro" id="IPR029068">
    <property type="entry name" value="Glyas_Bleomycin-R_OHBP_Dase"/>
</dbReference>
<sequence>MIDNVDPVPKDCLGVTAYLVINGAAAAIEFYKRVFGAEETLRLAAPDGSIGHAELRIADGVVMLADEVPDMDIKAPPTIGGSSVGLMLYVADPDAVFDAAIEAGATQFKPMCDQFYGDRSGTFDDPFGHRWTVACRREEIDHAEILKRFEDLYGDD</sequence>
<dbReference type="GO" id="GO:0016829">
    <property type="term" value="F:lyase activity"/>
    <property type="evidence" value="ECO:0007669"/>
    <property type="project" value="UniProtKB-KW"/>
</dbReference>
<dbReference type="Pfam" id="PF00903">
    <property type="entry name" value="Glyoxalase"/>
    <property type="match status" value="1"/>
</dbReference>
<dbReference type="Gene3D" id="3.30.720.110">
    <property type="match status" value="1"/>
</dbReference>
<dbReference type="CDD" id="cd07246">
    <property type="entry name" value="VOC_like"/>
    <property type="match status" value="1"/>
</dbReference>
<gene>
    <name evidence="2" type="ORF">Fuma_02463</name>
</gene>
<accession>A0A1P8WFL8</accession>
<dbReference type="Gene3D" id="3.30.720.120">
    <property type="match status" value="1"/>
</dbReference>